<evidence type="ECO:0000313" key="2">
    <source>
        <dbReference type="EMBL" id="GHA83793.1"/>
    </source>
</evidence>
<dbReference type="Pfam" id="PF05036">
    <property type="entry name" value="SPOR"/>
    <property type="match status" value="1"/>
</dbReference>
<proteinExistence type="predicted"/>
<organism evidence="2 3">
    <name type="scientific">Cognatilysobacter bugurensis</name>
    <dbReference type="NCBI Taxonomy" id="543356"/>
    <lineage>
        <taxon>Bacteria</taxon>
        <taxon>Pseudomonadati</taxon>
        <taxon>Pseudomonadota</taxon>
        <taxon>Gammaproteobacteria</taxon>
        <taxon>Lysobacterales</taxon>
        <taxon>Lysobacteraceae</taxon>
        <taxon>Cognatilysobacter</taxon>
    </lineage>
</organism>
<dbReference type="Proteomes" id="UP000646426">
    <property type="component" value="Unassembled WGS sequence"/>
</dbReference>
<feature type="domain" description="SPOR" evidence="1">
    <location>
        <begin position="61"/>
        <end position="140"/>
    </location>
</feature>
<dbReference type="InterPro" id="IPR007730">
    <property type="entry name" value="SPOR-like_dom"/>
</dbReference>
<reference evidence="2" key="1">
    <citation type="journal article" date="2014" name="Int. J. Syst. Evol. Microbiol.">
        <title>Complete genome sequence of Corynebacterium casei LMG S-19264T (=DSM 44701T), isolated from a smear-ripened cheese.</title>
        <authorList>
            <consortium name="US DOE Joint Genome Institute (JGI-PGF)"/>
            <person name="Walter F."/>
            <person name="Albersmeier A."/>
            <person name="Kalinowski J."/>
            <person name="Ruckert C."/>
        </authorList>
    </citation>
    <scope>NUCLEOTIDE SEQUENCE</scope>
    <source>
        <strain evidence="2">KCTC 23077</strain>
    </source>
</reference>
<dbReference type="AlphaFoldDB" id="A0A918T169"/>
<dbReference type="EMBL" id="BMYD01000003">
    <property type="protein sequence ID" value="GHA83793.1"/>
    <property type="molecule type" value="Genomic_DNA"/>
</dbReference>
<gene>
    <name evidence="2" type="ORF">GCM10007067_22400</name>
</gene>
<dbReference type="SUPFAM" id="SSF110997">
    <property type="entry name" value="Sporulation related repeat"/>
    <property type="match status" value="1"/>
</dbReference>
<dbReference type="InterPro" id="IPR036680">
    <property type="entry name" value="SPOR-like_sf"/>
</dbReference>
<name>A0A918T169_9GAMM</name>
<keyword evidence="3" id="KW-1185">Reference proteome</keyword>
<evidence type="ECO:0000259" key="1">
    <source>
        <dbReference type="PROSITE" id="PS51724"/>
    </source>
</evidence>
<dbReference type="Gene3D" id="3.30.70.1070">
    <property type="entry name" value="Sporulation related repeat"/>
    <property type="match status" value="1"/>
</dbReference>
<protein>
    <recommendedName>
        <fullName evidence="1">SPOR domain-containing protein</fullName>
    </recommendedName>
</protein>
<dbReference type="RefSeq" id="WP_189456538.1">
    <property type="nucleotide sequence ID" value="NZ_BMYD01000003.1"/>
</dbReference>
<comment type="caution">
    <text evidence="2">The sequence shown here is derived from an EMBL/GenBank/DDBJ whole genome shotgun (WGS) entry which is preliminary data.</text>
</comment>
<sequence length="216" mass="21894">MYARALLVLLAVLNLGVGAWWWAHAPASSRAAAAEVAGVAALQLASERSTEAAPAAAAPVPLPEDAACIALGPFGDATSAARAQTQLAPQVLTSRLVERAAGTVRGWRVLVPPQPTRAEADAVAARIAAAGFSDLFVLRQGADTNAVALGLYQAEATARRRAGALAAAGFDARAEPVGTTLEPWLEIALPAGADAAPLATLAAVPRAEPTACDPLR</sequence>
<evidence type="ECO:0000313" key="3">
    <source>
        <dbReference type="Proteomes" id="UP000646426"/>
    </source>
</evidence>
<dbReference type="PROSITE" id="PS51724">
    <property type="entry name" value="SPOR"/>
    <property type="match status" value="1"/>
</dbReference>
<accession>A0A918T169</accession>
<dbReference type="GO" id="GO:0042834">
    <property type="term" value="F:peptidoglycan binding"/>
    <property type="evidence" value="ECO:0007669"/>
    <property type="project" value="InterPro"/>
</dbReference>
<reference evidence="2" key="2">
    <citation type="submission" date="2020-09" db="EMBL/GenBank/DDBJ databases">
        <authorList>
            <person name="Sun Q."/>
            <person name="Kim S."/>
        </authorList>
    </citation>
    <scope>NUCLEOTIDE SEQUENCE</scope>
    <source>
        <strain evidence="2">KCTC 23077</strain>
    </source>
</reference>